<accession>A0ABU2GHG4</accession>
<dbReference type="InterPro" id="IPR000917">
    <property type="entry name" value="Sulfatase_N"/>
</dbReference>
<dbReference type="PANTHER" id="PTHR43751:SF3">
    <property type="entry name" value="SULFATASE N-TERMINAL DOMAIN-CONTAINING PROTEIN"/>
    <property type="match status" value="1"/>
</dbReference>
<dbReference type="InterPro" id="IPR017850">
    <property type="entry name" value="Alkaline_phosphatase_core_sf"/>
</dbReference>
<evidence type="ECO:0000313" key="2">
    <source>
        <dbReference type="EMBL" id="MDS0300245.1"/>
    </source>
</evidence>
<dbReference type="Proteomes" id="UP001257060">
    <property type="component" value="Unassembled WGS sequence"/>
</dbReference>
<dbReference type="EMBL" id="JAMQOP010000003">
    <property type="protein sequence ID" value="MDS0300245.1"/>
    <property type="molecule type" value="Genomic_DNA"/>
</dbReference>
<dbReference type="PANTHER" id="PTHR43751">
    <property type="entry name" value="SULFATASE"/>
    <property type="match status" value="1"/>
</dbReference>
<protein>
    <submittedName>
        <fullName evidence="2">Sulfatase</fullName>
    </submittedName>
</protein>
<dbReference type="Pfam" id="PF00884">
    <property type="entry name" value="Sulfatase"/>
    <property type="match status" value="1"/>
</dbReference>
<evidence type="ECO:0000313" key="3">
    <source>
        <dbReference type="Proteomes" id="UP001257060"/>
    </source>
</evidence>
<proteinExistence type="predicted"/>
<feature type="domain" description="Sulfatase N-terminal" evidence="1">
    <location>
        <begin position="2"/>
        <end position="359"/>
    </location>
</feature>
<organism evidence="2 3">
    <name type="scientific">Halogeometricum salsisoli</name>
    <dbReference type="NCBI Taxonomy" id="2950536"/>
    <lineage>
        <taxon>Archaea</taxon>
        <taxon>Methanobacteriati</taxon>
        <taxon>Methanobacteriota</taxon>
        <taxon>Stenosarchaea group</taxon>
        <taxon>Halobacteria</taxon>
        <taxon>Halobacteriales</taxon>
        <taxon>Haloferacaceae</taxon>
        <taxon>Halogeometricum</taxon>
    </lineage>
</organism>
<name>A0ABU2GHG4_9EURY</name>
<gene>
    <name evidence="2" type="ORF">NDI76_15975</name>
</gene>
<keyword evidence="3" id="KW-1185">Reference proteome</keyword>
<dbReference type="SUPFAM" id="SSF53649">
    <property type="entry name" value="Alkaline phosphatase-like"/>
    <property type="match status" value="1"/>
</dbReference>
<dbReference type="RefSeq" id="WP_310925140.1">
    <property type="nucleotide sequence ID" value="NZ_JAMQOP010000003.1"/>
</dbReference>
<comment type="caution">
    <text evidence="2">The sequence shown here is derived from an EMBL/GenBank/DDBJ whole genome shotgun (WGS) entry which is preliminary data.</text>
</comment>
<dbReference type="CDD" id="cd16148">
    <property type="entry name" value="sulfatase_like"/>
    <property type="match status" value="1"/>
</dbReference>
<sequence length="472" mass="52266">MPNVVLITIDCLRRDHCGFAGYSKNTTPNIDSVVPNAYQFTSAISPGPRTSESFPGILSGRLSAECEFIEELAFKTIPDDAETLASFASSHGYQTLAAIANPQLSPIRGFANGFDSFENLRIEAGSDKFDTKNEADDDEDEIGTPLVNRLGRQLLEHGEKLPLNPASLAFVAYRHKQLKGDWASVSGQRVVDRFLSSLPDEGPFFAWTHLNDIHAPIHPGRVREGGLHSLTDTYQFLADAKRARHEYSPGYEALYDGAIRYVDKQVGRILDHLEKVGLREETAIIITADHGEALYDRGIYGHASGNEQRLFESDRDYLYRELLDVPLLVDIPGEDGDRIDAPFSLLWLHQLLAEIMGVTDGEFPQHADYAERIFDTESVALSDSLLEDGHTIAVLNADTKIITDATSPNEVATDNWHYLSRSDAGDRTATETRPEELIDVAEASLVEPGSLYQSEDAIHTDTMQQLADLGYK</sequence>
<dbReference type="InterPro" id="IPR052701">
    <property type="entry name" value="GAG_Ulvan_Degrading_Sulfatases"/>
</dbReference>
<reference evidence="2 3" key="1">
    <citation type="submission" date="2022-06" db="EMBL/GenBank/DDBJ databases">
        <title>Halogeometricum sp. a new haloarchaeum isolate from saline soil.</title>
        <authorList>
            <person name="Strakova D."/>
            <person name="Galisteo C."/>
            <person name="Sanchez-Porro C."/>
            <person name="Ventosa A."/>
        </authorList>
    </citation>
    <scope>NUCLEOTIDE SEQUENCE [LARGE SCALE GENOMIC DNA]</scope>
    <source>
        <strain evidence="2 3">S1BR25-6</strain>
    </source>
</reference>
<dbReference type="Gene3D" id="3.40.720.10">
    <property type="entry name" value="Alkaline Phosphatase, subunit A"/>
    <property type="match status" value="1"/>
</dbReference>
<evidence type="ECO:0000259" key="1">
    <source>
        <dbReference type="Pfam" id="PF00884"/>
    </source>
</evidence>